<feature type="domain" description="Peptidase C1A papain C-terminal" evidence="2">
    <location>
        <begin position="1"/>
        <end position="94"/>
    </location>
</feature>
<dbReference type="AlphaFoldDB" id="A0AA88WSY9"/>
<dbReference type="EMBL" id="JAVXUP010000234">
    <property type="protein sequence ID" value="KAK3033402.1"/>
    <property type="molecule type" value="Genomic_DNA"/>
</dbReference>
<evidence type="ECO:0000313" key="4">
    <source>
        <dbReference type="Proteomes" id="UP001188597"/>
    </source>
</evidence>
<dbReference type="SUPFAM" id="SSF54001">
    <property type="entry name" value="Cysteine proteinases"/>
    <property type="match status" value="1"/>
</dbReference>
<accession>A0AA88WSY9</accession>
<dbReference type="InterPro" id="IPR013128">
    <property type="entry name" value="Peptidase_C1A"/>
</dbReference>
<dbReference type="InterPro" id="IPR000668">
    <property type="entry name" value="Peptidase_C1A_C"/>
</dbReference>
<organism evidence="3 4">
    <name type="scientific">Escallonia herrerae</name>
    <dbReference type="NCBI Taxonomy" id="1293975"/>
    <lineage>
        <taxon>Eukaryota</taxon>
        <taxon>Viridiplantae</taxon>
        <taxon>Streptophyta</taxon>
        <taxon>Embryophyta</taxon>
        <taxon>Tracheophyta</taxon>
        <taxon>Spermatophyta</taxon>
        <taxon>Magnoliopsida</taxon>
        <taxon>eudicotyledons</taxon>
        <taxon>Gunneridae</taxon>
        <taxon>Pentapetalae</taxon>
        <taxon>asterids</taxon>
        <taxon>campanulids</taxon>
        <taxon>Escalloniales</taxon>
        <taxon>Escalloniaceae</taxon>
        <taxon>Escallonia</taxon>
    </lineage>
</organism>
<dbReference type="InterPro" id="IPR038765">
    <property type="entry name" value="Papain-like_cys_pep_sf"/>
</dbReference>
<sequence>MPPTMDWRKKGAVTPVKDQGQVLLSIFGCGSHGRDYAAKNGSVDLSSEQELVDCDTCGEDKGCEVGIMDNAFDFIQQNHGISTEANYPYQCFSDKEGKSGPQIQAMFH</sequence>
<evidence type="ECO:0000313" key="3">
    <source>
        <dbReference type="EMBL" id="KAK3033402.1"/>
    </source>
</evidence>
<evidence type="ECO:0000256" key="1">
    <source>
        <dbReference type="ARBA" id="ARBA00008455"/>
    </source>
</evidence>
<comment type="caution">
    <text evidence="3">The sequence shown here is derived from an EMBL/GenBank/DDBJ whole genome shotgun (WGS) entry which is preliminary data.</text>
</comment>
<proteinExistence type="inferred from homology"/>
<gene>
    <name evidence="3" type="ORF">RJ639_032375</name>
</gene>
<comment type="similarity">
    <text evidence="1">Belongs to the peptidase C1 family.</text>
</comment>
<dbReference type="GO" id="GO:0008234">
    <property type="term" value="F:cysteine-type peptidase activity"/>
    <property type="evidence" value="ECO:0007669"/>
    <property type="project" value="InterPro"/>
</dbReference>
<protein>
    <recommendedName>
        <fullName evidence="2">Peptidase C1A papain C-terminal domain-containing protein</fullName>
    </recommendedName>
</protein>
<dbReference type="Gene3D" id="3.90.70.10">
    <property type="entry name" value="Cysteine proteinases"/>
    <property type="match status" value="1"/>
</dbReference>
<evidence type="ECO:0000259" key="2">
    <source>
        <dbReference type="Pfam" id="PF00112"/>
    </source>
</evidence>
<keyword evidence="4" id="KW-1185">Reference proteome</keyword>
<dbReference type="Proteomes" id="UP001188597">
    <property type="component" value="Unassembled WGS sequence"/>
</dbReference>
<dbReference type="Pfam" id="PF00112">
    <property type="entry name" value="Peptidase_C1"/>
    <property type="match status" value="1"/>
</dbReference>
<name>A0AA88WSY9_9ASTE</name>
<reference evidence="3" key="1">
    <citation type="submission" date="2022-12" db="EMBL/GenBank/DDBJ databases">
        <title>Draft genome assemblies for two species of Escallonia (Escalloniales).</title>
        <authorList>
            <person name="Chanderbali A."/>
            <person name="Dervinis C."/>
            <person name="Anghel I."/>
            <person name="Soltis D."/>
            <person name="Soltis P."/>
            <person name="Zapata F."/>
        </authorList>
    </citation>
    <scope>NUCLEOTIDE SEQUENCE</scope>
    <source>
        <strain evidence="3">UCBG64.0493</strain>
        <tissue evidence="3">Leaf</tissue>
    </source>
</reference>
<dbReference type="GO" id="GO:0006508">
    <property type="term" value="P:proteolysis"/>
    <property type="evidence" value="ECO:0007669"/>
    <property type="project" value="InterPro"/>
</dbReference>
<dbReference type="PANTHER" id="PTHR12411">
    <property type="entry name" value="CYSTEINE PROTEASE FAMILY C1-RELATED"/>
    <property type="match status" value="1"/>
</dbReference>